<name>A0A4Q9MH97_9APHY</name>
<dbReference type="AlphaFoldDB" id="A0A4Q9MH97"/>
<gene>
    <name evidence="1" type="ORF">BD311DRAFT_764947</name>
</gene>
<dbReference type="Proteomes" id="UP000292957">
    <property type="component" value="Unassembled WGS sequence"/>
</dbReference>
<evidence type="ECO:0000313" key="1">
    <source>
        <dbReference type="EMBL" id="TBU25271.1"/>
    </source>
</evidence>
<organism evidence="1">
    <name type="scientific">Dichomitus squalens</name>
    <dbReference type="NCBI Taxonomy" id="114155"/>
    <lineage>
        <taxon>Eukaryota</taxon>
        <taxon>Fungi</taxon>
        <taxon>Dikarya</taxon>
        <taxon>Basidiomycota</taxon>
        <taxon>Agaricomycotina</taxon>
        <taxon>Agaricomycetes</taxon>
        <taxon>Polyporales</taxon>
        <taxon>Polyporaceae</taxon>
        <taxon>Dichomitus</taxon>
    </lineage>
</organism>
<proteinExistence type="predicted"/>
<sequence>MARDVLGSRCARLTRPVGGHLADTEPQSVAGRWRALCRTHVKSLIERGEAQTQRLFQTLSVVIADVLILCGAIGTWDGVLEAVVRDFEAELYEVVNLALRFQWTAGECVISRDFVVYVADSDAIYDPTRMDSDNAELLKAPSARAPSRTVLCTTHLGLLSETKVGGRERDNGGKVRTTVLTKAKVVLKSDNEF</sequence>
<reference evidence="1" key="1">
    <citation type="submission" date="2019-01" db="EMBL/GenBank/DDBJ databases">
        <title>Draft genome sequences of three monokaryotic isolates of the white-rot basidiomycete fungus Dichomitus squalens.</title>
        <authorList>
            <consortium name="DOE Joint Genome Institute"/>
            <person name="Lopez S.C."/>
            <person name="Andreopoulos B."/>
            <person name="Pangilinan J."/>
            <person name="Lipzen A."/>
            <person name="Riley R."/>
            <person name="Ahrendt S."/>
            <person name="Ng V."/>
            <person name="Barry K."/>
            <person name="Daum C."/>
            <person name="Grigoriev I.V."/>
            <person name="Hilden K.S."/>
            <person name="Makela M.R."/>
            <person name="de Vries R.P."/>
        </authorList>
    </citation>
    <scope>NUCLEOTIDE SEQUENCE [LARGE SCALE GENOMIC DNA]</scope>
    <source>
        <strain evidence="1">OM18370.1</strain>
    </source>
</reference>
<accession>A0A4Q9MH97</accession>
<protein>
    <submittedName>
        <fullName evidence="1">Uncharacterized protein</fullName>
    </submittedName>
</protein>
<dbReference type="OrthoDB" id="3147752at2759"/>
<dbReference type="EMBL" id="ML143464">
    <property type="protein sequence ID" value="TBU25271.1"/>
    <property type="molecule type" value="Genomic_DNA"/>
</dbReference>